<feature type="active site" description="Acyl-thioester intermediate" evidence="3">
    <location>
        <position position="118"/>
    </location>
</feature>
<dbReference type="InterPro" id="IPR000590">
    <property type="entry name" value="HMG_CoA_synt_AS"/>
</dbReference>
<dbReference type="GO" id="GO:0010142">
    <property type="term" value="P:farnesyl diphosphate biosynthetic process, mevalonate pathway"/>
    <property type="evidence" value="ECO:0007669"/>
    <property type="project" value="InterPro"/>
</dbReference>
<comment type="catalytic activity">
    <reaction evidence="5">
        <text>acetoacetyl-CoA + acetyl-CoA + H2O = (3S)-3-hydroxy-3-methylglutaryl-CoA + CoA + H(+)</text>
        <dbReference type="Rhea" id="RHEA:10188"/>
        <dbReference type="ChEBI" id="CHEBI:15377"/>
        <dbReference type="ChEBI" id="CHEBI:15378"/>
        <dbReference type="ChEBI" id="CHEBI:43074"/>
        <dbReference type="ChEBI" id="CHEBI:57286"/>
        <dbReference type="ChEBI" id="CHEBI:57287"/>
        <dbReference type="ChEBI" id="CHEBI:57288"/>
        <dbReference type="EC" id="2.3.3.10"/>
    </reaction>
</comment>
<feature type="active site" description="Proton donor/acceptor" evidence="3">
    <location>
        <position position="255"/>
    </location>
</feature>
<dbReference type="NCBIfam" id="TIGR01833">
    <property type="entry name" value="HMG-CoA-S_euk"/>
    <property type="match status" value="1"/>
</dbReference>
<dbReference type="SUPFAM" id="SSF54593">
    <property type="entry name" value="Glyoxalase/Bleomycin resistance protein/Dihydroxybiphenyl dioxygenase"/>
    <property type="match status" value="1"/>
</dbReference>
<dbReference type="Pfam" id="PF08540">
    <property type="entry name" value="HMG_CoA_synt_C"/>
    <property type="match status" value="1"/>
</dbReference>
<dbReference type="InterPro" id="IPR016039">
    <property type="entry name" value="Thiolase-like"/>
</dbReference>
<feature type="active site" description="Proton donor/acceptor" evidence="3">
    <location>
        <position position="86"/>
    </location>
</feature>
<keyword evidence="9" id="KW-1185">Reference proteome</keyword>
<evidence type="ECO:0000256" key="4">
    <source>
        <dbReference type="PIRSR" id="PIRSR610122-2"/>
    </source>
</evidence>
<name>A0A8H6A713_PETAA</name>
<evidence type="ECO:0000256" key="3">
    <source>
        <dbReference type="PIRSR" id="PIRSR610122-1"/>
    </source>
</evidence>
<dbReference type="GO" id="GO:0006084">
    <property type="term" value="P:acetyl-CoA metabolic process"/>
    <property type="evidence" value="ECO:0007669"/>
    <property type="project" value="InterPro"/>
</dbReference>
<feature type="binding site" evidence="4">
    <location>
        <position position="264"/>
    </location>
    <ligand>
        <name>CoA</name>
        <dbReference type="ChEBI" id="CHEBI:57287"/>
    </ligand>
</feature>
<sequence>MSMKPQNIGIKAIEIYFPSRYVPQPELETFLGASAGKFTIGLGQQKMSFCDDREDIYSLALTTVSSLLRKYSIDPKTIGRLEVGTETLLDKSKSCKSVLMQLFSDNPDIEGVDTCNACYGGTNALFNAVNWIESSAWDGRNAIVVAGDIALYDTPAARPTGGVGCVAMLIGPDAPLVLEPLRASYMKHVYDFYKADFKSEYPLVDGHFSNTCYIQALDGCYERYRSKRLAKTNGAANGVENKDSFLDTFDYMVFHAPNCKLVVKGYGRLLFNDFRLEPDRFDDVPSEIRNVEYAASLTDKSIEKACIGLIKEKFLERVQPSLTAPANCGNMYTASLYSGLVSLLSNVPNEELQDKSIGMFSYGGGLASSMFSFQVKGDITDIAQKIQLHNRLDERTAVTPEVYDEMCQLREKAYQQRNYTPEGSIDSLAPGTYYLTHVDDMFRRKYEMKPKQARNVPADPAPLIRNSVPTISVCGAAGGFAVDLLRGRAEGSSSLAPLYHGFAPGEILPRQGNTNEFGGAAFAVETQEDLEYASQTLPGATGIYELDRAPGGGLAVTFRDPVDGFLLHLVYGQGSKTETK</sequence>
<feature type="binding site" evidence="4">
    <location>
        <position position="209"/>
    </location>
    <ligand>
        <name>CoA</name>
        <dbReference type="ChEBI" id="CHEBI:57287"/>
    </ligand>
</feature>
<dbReference type="GO" id="GO:0004421">
    <property type="term" value="F:hydroxymethylglutaryl-CoA synthase activity"/>
    <property type="evidence" value="ECO:0007669"/>
    <property type="project" value="UniProtKB-EC"/>
</dbReference>
<dbReference type="Proteomes" id="UP000541154">
    <property type="component" value="Unassembled WGS sequence"/>
</dbReference>
<dbReference type="Gene3D" id="3.40.47.10">
    <property type="match status" value="1"/>
</dbReference>
<proteinExistence type="inferred from homology"/>
<protein>
    <recommendedName>
        <fullName evidence="5">Hydroxymethylglutaryl-CoA synthase</fullName>
        <shortName evidence="5">HMG-CoA synthase</shortName>
        <ecNumber evidence="5">2.3.3.10</ecNumber>
    </recommendedName>
    <alternativeName>
        <fullName evidence="5">3-hydroxy-3-methylglutaryl coenzyme A synthase</fullName>
    </alternativeName>
</protein>
<comment type="caution">
    <text evidence="8">The sequence shown here is derived from an EMBL/GenBank/DDBJ whole genome shotgun (WGS) entry which is preliminary data.</text>
</comment>
<dbReference type="PANTHER" id="PTHR43323:SF2">
    <property type="entry name" value="HYDROXYMETHYLGLUTARYL-COA SYNTHASE"/>
    <property type="match status" value="1"/>
</dbReference>
<dbReference type="GO" id="GO:0006696">
    <property type="term" value="P:ergosterol biosynthetic process"/>
    <property type="evidence" value="ECO:0007669"/>
    <property type="project" value="TreeGrafter"/>
</dbReference>
<evidence type="ECO:0000259" key="6">
    <source>
        <dbReference type="Pfam" id="PF01154"/>
    </source>
</evidence>
<dbReference type="PROSITE" id="PS01226">
    <property type="entry name" value="HMG_COA_SYNTHASE"/>
    <property type="match status" value="1"/>
</dbReference>
<dbReference type="InterPro" id="IPR029068">
    <property type="entry name" value="Glyas_Bleomycin-R_OHBP_Dase"/>
</dbReference>
<evidence type="ECO:0000256" key="5">
    <source>
        <dbReference type="RuleBase" id="RU364071"/>
    </source>
</evidence>
<evidence type="ECO:0000313" key="9">
    <source>
        <dbReference type="Proteomes" id="UP000541154"/>
    </source>
</evidence>
<dbReference type="InterPro" id="IPR013746">
    <property type="entry name" value="HMG_CoA_synt_C_dom"/>
</dbReference>
<evidence type="ECO:0000259" key="7">
    <source>
        <dbReference type="Pfam" id="PF08540"/>
    </source>
</evidence>
<comment type="function">
    <text evidence="5">Catalyzes the condensation of acetyl-CoA with acetoacetyl-CoA to form HMG-CoA.</text>
</comment>
<dbReference type="InterPro" id="IPR013528">
    <property type="entry name" value="HMG_CoA_synth_N"/>
</dbReference>
<feature type="domain" description="Hydroxymethylglutaryl-coenzyme A synthase C-terminal" evidence="7">
    <location>
        <begin position="177"/>
        <end position="449"/>
    </location>
</feature>
<dbReference type="PANTHER" id="PTHR43323">
    <property type="entry name" value="3-HYDROXY-3-METHYLGLUTARYL COENZYME A SYNTHASE"/>
    <property type="match status" value="1"/>
</dbReference>
<accession>A0A8H6A713</accession>
<dbReference type="FunFam" id="3.40.47.10:FF:000008">
    <property type="entry name" value="3-hydroxy-3-methylglutaryl coenzyme A synthase"/>
    <property type="match status" value="1"/>
</dbReference>
<dbReference type="AlphaFoldDB" id="A0A8H6A713"/>
<evidence type="ECO:0000313" key="8">
    <source>
        <dbReference type="EMBL" id="KAF5861745.1"/>
    </source>
</evidence>
<feature type="domain" description="Hydroxymethylglutaryl-coenzyme A synthase N-terminal" evidence="6">
    <location>
        <begin position="4"/>
        <end position="175"/>
    </location>
</feature>
<comment type="similarity">
    <text evidence="1 5">Belongs to the thiolase-like superfamily. HMG-CoA synthase family.</text>
</comment>
<dbReference type="InterPro" id="IPR010122">
    <property type="entry name" value="HMG_CoA_synthase_euk"/>
</dbReference>
<keyword evidence="2 5" id="KW-0808">Transferase</keyword>
<organism evidence="8 9">
    <name type="scientific">Petromyces alliaceus</name>
    <name type="common">Aspergillus alliaceus</name>
    <dbReference type="NCBI Taxonomy" id="209559"/>
    <lineage>
        <taxon>Eukaryota</taxon>
        <taxon>Fungi</taxon>
        <taxon>Dikarya</taxon>
        <taxon>Ascomycota</taxon>
        <taxon>Pezizomycotina</taxon>
        <taxon>Eurotiomycetes</taxon>
        <taxon>Eurotiomycetidae</taxon>
        <taxon>Eurotiales</taxon>
        <taxon>Aspergillaceae</taxon>
        <taxon>Aspergillus</taxon>
        <taxon>Aspergillus subgen. Circumdati</taxon>
    </lineage>
</organism>
<evidence type="ECO:0000256" key="2">
    <source>
        <dbReference type="ARBA" id="ARBA00022679"/>
    </source>
</evidence>
<dbReference type="EMBL" id="SPNV01000091">
    <property type="protein sequence ID" value="KAF5861745.1"/>
    <property type="molecule type" value="Genomic_DNA"/>
</dbReference>
<evidence type="ECO:0000256" key="1">
    <source>
        <dbReference type="ARBA" id="ARBA00007061"/>
    </source>
</evidence>
<reference evidence="8 9" key="1">
    <citation type="submission" date="2019-04" db="EMBL/GenBank/DDBJ databases">
        <title>Aspergillus burnettii sp. nov., novel species from soil in southeast Queensland.</title>
        <authorList>
            <person name="Gilchrist C.L.M."/>
            <person name="Pitt J.I."/>
            <person name="Lange L."/>
            <person name="Lacey H.J."/>
            <person name="Vuong D."/>
            <person name="Midgley D.J."/>
            <person name="Greenfield P."/>
            <person name="Bradbury M."/>
            <person name="Lacey E."/>
            <person name="Busk P.K."/>
            <person name="Pilgaard B."/>
            <person name="Chooi Y.H."/>
            <person name="Piggott A.M."/>
        </authorList>
    </citation>
    <scope>NUCLEOTIDE SEQUENCE [LARGE SCALE GENOMIC DNA]</scope>
    <source>
        <strain evidence="8 9">FRR 5400</strain>
    </source>
</reference>
<dbReference type="EC" id="2.3.3.10" evidence="5"/>
<feature type="binding site" evidence="4">
    <location>
        <position position="260"/>
    </location>
    <ligand>
        <name>CoA</name>
        <dbReference type="ChEBI" id="CHEBI:57287"/>
    </ligand>
</feature>
<gene>
    <name evidence="8" type="ORF">ETB97_012622</name>
</gene>
<dbReference type="CDD" id="cd00827">
    <property type="entry name" value="init_cond_enzymes"/>
    <property type="match status" value="1"/>
</dbReference>
<dbReference type="SUPFAM" id="SSF53901">
    <property type="entry name" value="Thiolase-like"/>
    <property type="match status" value="2"/>
</dbReference>
<dbReference type="Pfam" id="PF01154">
    <property type="entry name" value="HMG_CoA_synt_N"/>
    <property type="match status" value="1"/>
</dbReference>